<evidence type="ECO:0000256" key="8">
    <source>
        <dbReference type="ARBA" id="ARBA00022860"/>
    </source>
</evidence>
<keyword evidence="6" id="KW-0597">Phosphoprotein</keyword>
<evidence type="ECO:0000256" key="1">
    <source>
        <dbReference type="ARBA" id="ARBA00002837"/>
    </source>
</evidence>
<name>A0A0V1BZS5_TRISP</name>
<keyword evidence="19" id="KW-1185">Reference proteome</keyword>
<dbReference type="FunFam" id="1.50.10.10:FF:000004">
    <property type="entry name" value="Phosphorylase b kinase regulatory subunit"/>
    <property type="match status" value="1"/>
</dbReference>
<comment type="function">
    <text evidence="1">Phosphorylase b kinase catalyzes the phosphorylation of serine in certain substrates, including troponin I. The alpha chain may bind calmodulin.</text>
</comment>
<dbReference type="GO" id="GO:0005516">
    <property type="term" value="F:calmodulin binding"/>
    <property type="evidence" value="ECO:0007669"/>
    <property type="project" value="UniProtKB-KW"/>
</dbReference>
<keyword evidence="7 14" id="KW-0321">Glycogen metabolism</keyword>
<evidence type="ECO:0000259" key="16">
    <source>
        <dbReference type="Pfam" id="PF00723"/>
    </source>
</evidence>
<keyword evidence="12 13" id="KW-0636">Prenylation</keyword>
<dbReference type="InterPro" id="IPR008928">
    <property type="entry name" value="6-hairpin_glycosidase_sf"/>
</dbReference>
<dbReference type="PANTHER" id="PTHR10749:SF7">
    <property type="entry name" value="PHOSPHORYLASE B KINASE REGULATORY SUBUNIT ALPHA-RELATED"/>
    <property type="match status" value="1"/>
</dbReference>
<dbReference type="InParanoid" id="A0A0V1BZS5"/>
<keyword evidence="9 14" id="KW-0472">Membrane</keyword>
<evidence type="ECO:0000256" key="3">
    <source>
        <dbReference type="ARBA" id="ARBA00005131"/>
    </source>
</evidence>
<organism evidence="18 19">
    <name type="scientific">Trichinella spiralis</name>
    <name type="common">Trichina worm</name>
    <dbReference type="NCBI Taxonomy" id="6334"/>
    <lineage>
        <taxon>Eukaryota</taxon>
        <taxon>Metazoa</taxon>
        <taxon>Ecdysozoa</taxon>
        <taxon>Nematoda</taxon>
        <taxon>Enoplea</taxon>
        <taxon>Dorylaimia</taxon>
        <taxon>Trichinellida</taxon>
        <taxon>Trichinellidae</taxon>
        <taxon>Trichinella</taxon>
    </lineage>
</organism>
<dbReference type="GO" id="GO:0005977">
    <property type="term" value="P:glycogen metabolic process"/>
    <property type="evidence" value="ECO:0007669"/>
    <property type="project" value="UniProtKB-UniPathway"/>
</dbReference>
<dbReference type="InterPro" id="IPR012341">
    <property type="entry name" value="6hp_glycosidase-like_sf"/>
</dbReference>
<keyword evidence="18" id="KW-0418">Kinase</keyword>
<feature type="domain" description="GH15-like" evidence="16">
    <location>
        <begin position="38"/>
        <end position="969"/>
    </location>
</feature>
<dbReference type="OrthoDB" id="5971574at2759"/>
<comment type="similarity">
    <text evidence="4 14">Belongs to the phosphorylase b kinase regulatory chain family.</text>
</comment>
<keyword evidence="5 14" id="KW-1003">Cell membrane</keyword>
<evidence type="ECO:0000256" key="13">
    <source>
        <dbReference type="PIRSR" id="PIRSR608734-50"/>
    </source>
</evidence>
<proteinExistence type="inferred from homology"/>
<dbReference type="Gene3D" id="1.50.10.10">
    <property type="match status" value="1"/>
</dbReference>
<dbReference type="Pfam" id="PF19292">
    <property type="entry name" value="KPBB_C"/>
    <property type="match status" value="1"/>
</dbReference>
<comment type="caution">
    <text evidence="18">The sequence shown here is derived from an EMBL/GenBank/DDBJ whole genome shotgun (WGS) entry which is preliminary data.</text>
</comment>
<dbReference type="InterPro" id="IPR008734">
    <property type="entry name" value="PHK_A/B_su"/>
</dbReference>
<dbReference type="PANTHER" id="PTHR10749">
    <property type="entry name" value="PHOSPHORYLASE B KINASE REGULATORY SUBUNIT"/>
    <property type="match status" value="1"/>
</dbReference>
<dbReference type="Pfam" id="PF00723">
    <property type="entry name" value="Glyco_hydro_15"/>
    <property type="match status" value="1"/>
</dbReference>
<comment type="subcellular location">
    <subcellularLocation>
        <location evidence="2 14">Cell membrane</location>
        <topology evidence="2 14">Lipid-anchor</topology>
        <orientation evidence="2 14">Cytoplasmic side</orientation>
    </subcellularLocation>
</comment>
<evidence type="ECO:0000313" key="19">
    <source>
        <dbReference type="Proteomes" id="UP000054776"/>
    </source>
</evidence>
<evidence type="ECO:0000256" key="6">
    <source>
        <dbReference type="ARBA" id="ARBA00022553"/>
    </source>
</evidence>
<evidence type="ECO:0000256" key="2">
    <source>
        <dbReference type="ARBA" id="ARBA00004342"/>
    </source>
</evidence>
<evidence type="ECO:0000256" key="12">
    <source>
        <dbReference type="ARBA" id="ARBA00023289"/>
    </source>
</evidence>
<gene>
    <name evidence="18" type="ORF">T01_1654</name>
</gene>
<dbReference type="InterPro" id="IPR045583">
    <property type="entry name" value="KPBA/B_C"/>
</dbReference>
<keyword evidence="10 14" id="KW-0119">Carbohydrate metabolism</keyword>
<dbReference type="GO" id="GO:0005886">
    <property type="term" value="C:plasma membrane"/>
    <property type="evidence" value="ECO:0007669"/>
    <property type="project" value="UniProtKB-SubCell"/>
</dbReference>
<dbReference type="SUPFAM" id="SSF48208">
    <property type="entry name" value="Six-hairpin glycosidases"/>
    <property type="match status" value="1"/>
</dbReference>
<dbReference type="GO" id="GO:0016301">
    <property type="term" value="F:kinase activity"/>
    <property type="evidence" value="ECO:0007669"/>
    <property type="project" value="UniProtKB-KW"/>
</dbReference>
<evidence type="ECO:0000256" key="9">
    <source>
        <dbReference type="ARBA" id="ARBA00023136"/>
    </source>
</evidence>
<keyword evidence="8 14" id="KW-0112">Calmodulin-binding</keyword>
<feature type="region of interest" description="Disordered" evidence="15">
    <location>
        <begin position="745"/>
        <end position="776"/>
    </location>
</feature>
<keyword evidence="18" id="KW-0808">Transferase</keyword>
<keyword evidence="11 13" id="KW-0449">Lipoprotein</keyword>
<feature type="lipid moiety-binding region" description="S-farnesyl cysteine" evidence="13">
    <location>
        <position position="1247"/>
    </location>
</feature>
<evidence type="ECO:0000256" key="10">
    <source>
        <dbReference type="ARBA" id="ARBA00023277"/>
    </source>
</evidence>
<evidence type="ECO:0000259" key="17">
    <source>
        <dbReference type="Pfam" id="PF19292"/>
    </source>
</evidence>
<sequence>MPGRVNFSAIFDDVPYAQMLSKNQELFIRNMHSRTNIGVRLDYYMRLVQKTILNHTDPVTSLFSSPLPGFADHAWVRDNVYAVHAVWGLALAYKKNADFDEDRAKCHELEQTCVKVMRSLLQCFMRQSHKVEAFKKTQLPKDALHAKYSARNWNTVVGDNEWGHLQIDAISLYLLSLAQMTASGMQIIFTLDEVAFVQNLVFYIEHAYRIPDYGIWERGDKTNHGVTELNASSIGMAKAALQALNDLDLFGAYGSPNSVIHVMIDEIQQCQAVLKSLLPRESYSKETDAALLSIISYPAFAMEDWTQINTTRATIMNKLQGRYGCRRFLRDGYKTPREILNFQTLLQDPNRLYYEPHELQQFENIECEWPLFFCYFILDGFFSNNKSQVQYYRERLEEIVITSEDGLKLVPELYAVPSNLVDEEIACPHSQTRVAAGSIPFLWAQSLYVLTCLIEEGFIQAAELDPLNRRLSTEKRPDTVVQVVVLAEDEEMKEKLAAQGIEVELLKNVEPFIVQPAHVLGRLFSQLGRSTKMKLSGRMSTDVGLLSTSKMYNVQDRIFVFTPQFLDWQRFYLTHDVNILIDTMKAELFYVKTSWNVPGRPLVVMVFSNVMISNVSDDSKKVPLGMIGALKKMKSGYISGTRTILGKISDFVTTSCIIKLHYLTDDESNIDPKVSELLKSVLCSRRTESGGILRRSSKVKHSIGLQSEERSRKYSFVRGISQRHKSIMLDPNEVALITMRDRRDSFVSSSSTGRKSSTNTDEEATPCSSPPVALLSPTSPLLLRTSASGNRLNLLDNANNKYGTKDLNEVDCKDLVEMLLDTEILEEQADIVQYLWLKQGSNWDTKLGGRAEVTVRKLVEELYQKACHQRLWWLVRHTAGLLNKVTESLTNAVTDLLVRQKQITVGMPSIHEEPISCPLPPLELLKVIRAALVEDECGIMLTQEILIYLGMFIRTEPHLFTEMLRLRVGLIIQIMITELARGLHCSGEEAATNVTNLSPYELKTLLHHILSGKEFADRDEENSEMITYTEKTKAERTGIMQLGKRMKDHKIVDVIKSKEEMNMDNNMDWLQWLRRRRIDGALNRVPPEFYSKIWLILRKCEGLLIGDKVLHQNLTQEMTTGEMKFALRVESVLNKIPDPEYRQLLVEALMVLTILAENQTNVVLGPGLVLVDQIVHKANEFFLSDQKEANGDAVMCCAKSNKDPCGGTNGVCRHFYDSAPSGRYGTITYMCRAVISIMPHLGEDIECAVS</sequence>
<comment type="PTM">
    <text evidence="13">Although the final Cys may be farnesylated, the terminal tripeptide is probably not removed, and the C-terminus is not methylated.</text>
</comment>
<dbReference type="GO" id="GO:0005964">
    <property type="term" value="C:phosphorylase kinase complex"/>
    <property type="evidence" value="ECO:0007669"/>
    <property type="project" value="TreeGrafter"/>
</dbReference>
<evidence type="ECO:0000256" key="15">
    <source>
        <dbReference type="SAM" id="MobiDB-lite"/>
    </source>
</evidence>
<dbReference type="STRING" id="6334.A0A0V1BZS5"/>
<dbReference type="UniPathway" id="UPA00163"/>
<dbReference type="Proteomes" id="UP000054776">
    <property type="component" value="Unassembled WGS sequence"/>
</dbReference>
<evidence type="ECO:0000256" key="5">
    <source>
        <dbReference type="ARBA" id="ARBA00022475"/>
    </source>
</evidence>
<reference evidence="18 19" key="1">
    <citation type="submission" date="2015-01" db="EMBL/GenBank/DDBJ databases">
        <title>Evolution of Trichinella species and genotypes.</title>
        <authorList>
            <person name="Korhonen P.K."/>
            <person name="Edoardo P."/>
            <person name="Giuseppe L.R."/>
            <person name="Gasser R.B."/>
        </authorList>
    </citation>
    <scope>NUCLEOTIDE SEQUENCE [LARGE SCALE GENOMIC DNA]</scope>
    <source>
        <strain evidence="18">ISS3</strain>
    </source>
</reference>
<dbReference type="AlphaFoldDB" id="A0A0V1BZS5"/>
<comment type="pathway">
    <text evidence="3 14">Glycan biosynthesis; glycogen metabolism.</text>
</comment>
<evidence type="ECO:0000256" key="14">
    <source>
        <dbReference type="RuleBase" id="RU364123"/>
    </source>
</evidence>
<feature type="compositionally biased region" description="Low complexity" evidence="15">
    <location>
        <begin position="746"/>
        <end position="759"/>
    </location>
</feature>
<dbReference type="FunCoup" id="A0A0V1BZS5">
    <property type="interactions" value="1167"/>
</dbReference>
<evidence type="ECO:0000256" key="4">
    <source>
        <dbReference type="ARBA" id="ARBA00007128"/>
    </source>
</evidence>
<evidence type="ECO:0000313" key="18">
    <source>
        <dbReference type="EMBL" id="KRY42581.1"/>
    </source>
</evidence>
<evidence type="ECO:0000256" key="7">
    <source>
        <dbReference type="ARBA" id="ARBA00022600"/>
    </source>
</evidence>
<evidence type="ECO:0000256" key="11">
    <source>
        <dbReference type="ARBA" id="ARBA00023288"/>
    </source>
</evidence>
<accession>A0A0V1BZS5</accession>
<protein>
    <recommendedName>
        <fullName evidence="14">Phosphorylase b kinase regulatory subunit</fullName>
    </recommendedName>
</protein>
<dbReference type="EMBL" id="JYDH01000003">
    <property type="protein sequence ID" value="KRY42581.1"/>
    <property type="molecule type" value="Genomic_DNA"/>
</dbReference>
<dbReference type="InterPro" id="IPR011613">
    <property type="entry name" value="GH15-like"/>
</dbReference>
<feature type="domain" description="Phosphorylase b kinase regulatory subunit alpha/beta C-terminal" evidence="17">
    <location>
        <begin position="984"/>
        <end position="1180"/>
    </location>
</feature>